<organism evidence="1 2">
    <name type="scientific">Prorocentrum cordatum</name>
    <dbReference type="NCBI Taxonomy" id="2364126"/>
    <lineage>
        <taxon>Eukaryota</taxon>
        <taxon>Sar</taxon>
        <taxon>Alveolata</taxon>
        <taxon>Dinophyceae</taxon>
        <taxon>Prorocentrales</taxon>
        <taxon>Prorocentraceae</taxon>
        <taxon>Prorocentrum</taxon>
    </lineage>
</organism>
<feature type="non-terminal residue" evidence="1">
    <location>
        <position position="85"/>
    </location>
</feature>
<evidence type="ECO:0000313" key="1">
    <source>
        <dbReference type="EMBL" id="CAK0873356.1"/>
    </source>
</evidence>
<dbReference type="SMART" id="SM00612">
    <property type="entry name" value="Kelch"/>
    <property type="match status" value="1"/>
</dbReference>
<evidence type="ECO:0000313" key="2">
    <source>
        <dbReference type="Proteomes" id="UP001189429"/>
    </source>
</evidence>
<comment type="caution">
    <text evidence="1">The sequence shown here is derived from an EMBL/GenBank/DDBJ whole genome shotgun (WGS) entry which is preliminary data.</text>
</comment>
<gene>
    <name evidence="1" type="ORF">PCOR1329_LOCUS58597</name>
</gene>
<dbReference type="InterPro" id="IPR052392">
    <property type="entry name" value="Kelch-BTB_domain-containing"/>
</dbReference>
<dbReference type="Gene3D" id="2.130.10.80">
    <property type="entry name" value="Galactose oxidase/kelch, beta-propeller"/>
    <property type="match status" value="1"/>
</dbReference>
<reference evidence="1" key="1">
    <citation type="submission" date="2023-10" db="EMBL/GenBank/DDBJ databases">
        <authorList>
            <person name="Chen Y."/>
            <person name="Shah S."/>
            <person name="Dougan E. K."/>
            <person name="Thang M."/>
            <person name="Chan C."/>
        </authorList>
    </citation>
    <scope>NUCLEOTIDE SEQUENCE [LARGE SCALE GENOMIC DNA]</scope>
</reference>
<dbReference type="InterPro" id="IPR015915">
    <property type="entry name" value="Kelch-typ_b-propeller"/>
</dbReference>
<name>A0ABN9VJB5_9DINO</name>
<dbReference type="SUPFAM" id="SSF117281">
    <property type="entry name" value="Kelch motif"/>
    <property type="match status" value="1"/>
</dbReference>
<keyword evidence="2" id="KW-1185">Reference proteome</keyword>
<dbReference type="Proteomes" id="UP001189429">
    <property type="component" value="Unassembled WGS sequence"/>
</dbReference>
<dbReference type="Pfam" id="PF01344">
    <property type="entry name" value="Kelch_1"/>
    <property type="match status" value="2"/>
</dbReference>
<dbReference type="PANTHER" id="PTHR46375">
    <property type="entry name" value="KELCH REPEAT AND BTB DOMAIN-CONTAINING PROTEIN 13-RELATED"/>
    <property type="match status" value="1"/>
</dbReference>
<dbReference type="EMBL" id="CAUYUJ010017272">
    <property type="protein sequence ID" value="CAK0873356.1"/>
    <property type="molecule type" value="Genomic_DNA"/>
</dbReference>
<protein>
    <submittedName>
        <fullName evidence="1">Uncharacterized protein</fullName>
    </submittedName>
</protein>
<dbReference type="InterPro" id="IPR037293">
    <property type="entry name" value="Gal_Oxidase_central_sf"/>
</dbReference>
<dbReference type="PANTHER" id="PTHR46375:SF3">
    <property type="entry name" value="KELCH REPEAT AND BTB DOMAIN-CONTAINING PROTEIN 13"/>
    <property type="match status" value="1"/>
</dbReference>
<proteinExistence type="predicted"/>
<dbReference type="InterPro" id="IPR006652">
    <property type="entry name" value="Kelch_1"/>
</dbReference>
<accession>A0ABN9VJB5</accession>
<sequence>MLPTAPRIYAIGGFNELRGGRLSVVECYNPERGSWAPAPRALPAARDGLGAVAVAGRVYAVGGSNSHYEAVDTVERYDPRTGSWE</sequence>